<evidence type="ECO:0000256" key="1">
    <source>
        <dbReference type="SAM" id="MobiDB-lite"/>
    </source>
</evidence>
<accession>A0A813K3D1</accession>
<sequence length="107" mass="11007">HNSAPRDHVSLRVSPTRGLGALRYECSVDGSVVQVGSGESLFHFPRVERYGQIKLAIRAPGQTAATAGGEAATSAVAEAPSPAQWRESPGVGGRGDLLAAIRAAQSS</sequence>
<organism evidence="2 3">
    <name type="scientific">Polarella glacialis</name>
    <name type="common">Dinoflagellate</name>
    <dbReference type="NCBI Taxonomy" id="89957"/>
    <lineage>
        <taxon>Eukaryota</taxon>
        <taxon>Sar</taxon>
        <taxon>Alveolata</taxon>
        <taxon>Dinophyceae</taxon>
        <taxon>Suessiales</taxon>
        <taxon>Suessiaceae</taxon>
        <taxon>Polarella</taxon>
    </lineage>
</organism>
<dbReference type="EMBL" id="CAJNNW010028381">
    <property type="protein sequence ID" value="CAE8695841.1"/>
    <property type="molecule type" value="Genomic_DNA"/>
</dbReference>
<evidence type="ECO:0000313" key="2">
    <source>
        <dbReference type="EMBL" id="CAE8695841.1"/>
    </source>
</evidence>
<feature type="non-terminal residue" evidence="2">
    <location>
        <position position="107"/>
    </location>
</feature>
<dbReference type="AlphaFoldDB" id="A0A813K3D1"/>
<name>A0A813K3D1_POLGL</name>
<gene>
    <name evidence="2" type="ORF">PGLA2088_LOCUS29572</name>
</gene>
<evidence type="ECO:0000313" key="3">
    <source>
        <dbReference type="Proteomes" id="UP000626109"/>
    </source>
</evidence>
<dbReference type="Proteomes" id="UP000626109">
    <property type="component" value="Unassembled WGS sequence"/>
</dbReference>
<feature type="compositionally biased region" description="Low complexity" evidence="1">
    <location>
        <begin position="66"/>
        <end position="83"/>
    </location>
</feature>
<feature type="region of interest" description="Disordered" evidence="1">
    <location>
        <begin position="66"/>
        <end position="93"/>
    </location>
</feature>
<comment type="caution">
    <text evidence="2">The sequence shown here is derived from an EMBL/GenBank/DDBJ whole genome shotgun (WGS) entry which is preliminary data.</text>
</comment>
<reference evidence="2" key="1">
    <citation type="submission" date="2021-02" db="EMBL/GenBank/DDBJ databases">
        <authorList>
            <person name="Dougan E. K."/>
            <person name="Rhodes N."/>
            <person name="Thang M."/>
            <person name="Chan C."/>
        </authorList>
    </citation>
    <scope>NUCLEOTIDE SEQUENCE</scope>
</reference>
<protein>
    <submittedName>
        <fullName evidence="2">Uncharacterized protein</fullName>
    </submittedName>
</protein>
<proteinExistence type="predicted"/>